<dbReference type="EMBL" id="PKIZ01000010">
    <property type="protein sequence ID" value="PKZ41682.1"/>
    <property type="molecule type" value="Genomic_DNA"/>
</dbReference>
<dbReference type="AlphaFoldDB" id="A0A2I1PAN2"/>
<reference evidence="1 2" key="1">
    <citation type="submission" date="2017-12" db="EMBL/GenBank/DDBJ databases">
        <title>Phylogenetic diversity of female urinary microbiome.</title>
        <authorList>
            <person name="Thomas-White K."/>
            <person name="Wolfe A.J."/>
        </authorList>
    </citation>
    <scope>NUCLEOTIDE SEQUENCE [LARGE SCALE GENOMIC DNA]</scope>
    <source>
        <strain evidence="1 2">UMB1298</strain>
    </source>
</reference>
<keyword evidence="2" id="KW-1185">Reference proteome</keyword>
<protein>
    <recommendedName>
        <fullName evidence="3">Peptidase MA-like domain-containing protein</fullName>
    </recommendedName>
</protein>
<organism evidence="1 2">
    <name type="scientific">Kytococcus schroeteri</name>
    <dbReference type="NCBI Taxonomy" id="138300"/>
    <lineage>
        <taxon>Bacteria</taxon>
        <taxon>Bacillati</taxon>
        <taxon>Actinomycetota</taxon>
        <taxon>Actinomycetes</taxon>
        <taxon>Micrococcales</taxon>
        <taxon>Kytococcaceae</taxon>
        <taxon>Kytococcus</taxon>
    </lineage>
</organism>
<gene>
    <name evidence="1" type="ORF">CYJ76_06360</name>
</gene>
<evidence type="ECO:0000313" key="2">
    <source>
        <dbReference type="Proteomes" id="UP000234206"/>
    </source>
</evidence>
<comment type="caution">
    <text evidence="1">The sequence shown here is derived from an EMBL/GenBank/DDBJ whole genome shotgun (WGS) entry which is preliminary data.</text>
</comment>
<accession>A0A2I1PAN2</accession>
<name>A0A2I1PAN2_9MICO</name>
<proteinExistence type="predicted"/>
<dbReference type="Proteomes" id="UP000234206">
    <property type="component" value="Unassembled WGS sequence"/>
</dbReference>
<evidence type="ECO:0000313" key="1">
    <source>
        <dbReference type="EMBL" id="PKZ41682.1"/>
    </source>
</evidence>
<sequence>MLALGVAAAAPLVVAGCRGAGQGEGAVRDGGSGEVPALDATGTPWGQEVHRADDAVREVWRSRPGDRPVVVRLAAGRREFAAAGGSDEVPGITRGLRVVPGRASLAPVDRRGRSGGGGVASASAEGEGVVEVVLHPHVTALGSADRGLVLRHELVHARFDQVVSRAEPLWWREGVAEWVAHGAIGGSQVGDRAVDVEVRPSEPRVEGQGSGARAARYAAARRSVELLARHDRRLVRRVDAAWGSSQLPGPGSLRDFLTRQGVPGQVVREVLVAGVRDADWPAVG</sequence>
<evidence type="ECO:0008006" key="3">
    <source>
        <dbReference type="Google" id="ProtNLM"/>
    </source>
</evidence>